<evidence type="ECO:0000256" key="5">
    <source>
        <dbReference type="ARBA" id="ARBA00022958"/>
    </source>
</evidence>
<reference evidence="14" key="1">
    <citation type="journal article" date="2020" name="Plant J.">
        <title>Transposons played a major role in the diversification between the closely related almond and peach genomes: results from the almond genome sequence.</title>
        <authorList>
            <person name="Alioto T."/>
            <person name="Alexiou K.G."/>
            <person name="Bardil A."/>
            <person name="Barteri F."/>
            <person name="Castanera R."/>
            <person name="Cruz F."/>
            <person name="Dhingra A."/>
            <person name="Duval H."/>
            <person name="Fernandez I Marti A."/>
            <person name="Frias L."/>
            <person name="Galan B."/>
            <person name="Garcia J.L."/>
            <person name="Howad W."/>
            <person name="Gomez-Garrido J."/>
            <person name="Gut M."/>
            <person name="Julca I."/>
            <person name="Morata J."/>
            <person name="Puigdomenech P."/>
            <person name="Ribeca P."/>
            <person name="Rubio Cabetas M.J."/>
            <person name="Vlasova A."/>
            <person name="Wirthensohn M."/>
            <person name="Garcia-Mas J."/>
            <person name="Gabaldon T."/>
            <person name="Casacuberta J.M."/>
            <person name="Arus P."/>
        </authorList>
    </citation>
    <scope>NUCLEOTIDE SEQUENCE [LARGE SCALE GENOMIC DNA]</scope>
    <source>
        <strain evidence="14">cv. Texas</strain>
    </source>
</reference>
<dbReference type="PANTHER" id="PTHR32468:SF108">
    <property type="entry name" value="CATION_H(+) ANTIPORTER 15-LIKE"/>
    <property type="match status" value="1"/>
</dbReference>
<feature type="transmembrane region" description="Helical" evidence="10">
    <location>
        <begin position="245"/>
        <end position="267"/>
    </location>
</feature>
<feature type="transmembrane region" description="Helical" evidence="10">
    <location>
        <begin position="390"/>
        <end position="408"/>
    </location>
</feature>
<dbReference type="Gene3D" id="1.20.1530.20">
    <property type="match status" value="1"/>
</dbReference>
<evidence type="ECO:0000256" key="7">
    <source>
        <dbReference type="ARBA" id="ARBA00023065"/>
    </source>
</evidence>
<evidence type="ECO:0000256" key="2">
    <source>
        <dbReference type="ARBA" id="ARBA00022448"/>
    </source>
</evidence>
<evidence type="ECO:0000256" key="10">
    <source>
        <dbReference type="SAM" id="Phobius"/>
    </source>
</evidence>
<keyword evidence="5" id="KW-0630">Potassium</keyword>
<proteinExistence type="inferred from homology"/>
<feature type="transmembrane region" description="Helical" evidence="10">
    <location>
        <begin position="279"/>
        <end position="298"/>
    </location>
</feature>
<feature type="domain" description="Cation/H(+) antiporter C-terminal" evidence="12">
    <location>
        <begin position="629"/>
        <end position="780"/>
    </location>
</feature>
<dbReference type="InterPro" id="IPR050794">
    <property type="entry name" value="CPA2_transporter"/>
</dbReference>
<evidence type="ECO:0000313" key="14">
    <source>
        <dbReference type="Proteomes" id="UP000327085"/>
    </source>
</evidence>
<keyword evidence="4 10" id="KW-0812">Transmembrane</keyword>
<comment type="subcellular location">
    <subcellularLocation>
        <location evidence="1">Membrane</location>
        <topology evidence="1">Multi-pass membrane protein</topology>
    </subcellularLocation>
</comment>
<dbReference type="GO" id="GO:0006885">
    <property type="term" value="P:regulation of pH"/>
    <property type="evidence" value="ECO:0007669"/>
    <property type="project" value="TreeGrafter"/>
</dbReference>
<evidence type="ECO:0000313" key="13">
    <source>
        <dbReference type="EMBL" id="VVA18457.1"/>
    </source>
</evidence>
<dbReference type="GO" id="GO:1902600">
    <property type="term" value="P:proton transmembrane transport"/>
    <property type="evidence" value="ECO:0007669"/>
    <property type="project" value="InterPro"/>
</dbReference>
<keyword evidence="8 10" id="KW-0472">Membrane</keyword>
<evidence type="ECO:0000256" key="8">
    <source>
        <dbReference type="ARBA" id="ARBA00023136"/>
    </source>
</evidence>
<dbReference type="InterPro" id="IPR006153">
    <property type="entry name" value="Cation/H_exchanger_TM"/>
</dbReference>
<feature type="transmembrane region" description="Helical" evidence="10">
    <location>
        <begin position="46"/>
        <end position="65"/>
    </location>
</feature>
<feature type="transmembrane region" description="Helical" evidence="10">
    <location>
        <begin position="211"/>
        <end position="233"/>
    </location>
</feature>
<sequence length="795" mass="88387">MDVLKLGGTEMINRTQTILAIRRTVCVPVQLIDSEGIWFKNNPLDFPYPLMLFQIILLVLISRALYCLLRPLGQTKFVCNLLGGIILGPSLLGHNKALRDKLMFGGKEVGLSDTLARVGVIYSVFLISVKYDMATFKMKAKNGWKISLVGFLFPSAVTSSLVYTNASTISGLSGGTFFLLALTFSLSFTYFPVVAEALDELNLMTSELGQLAMSSATINDIIQWIFTVVHLIVIQRSINYGAKTLVSLLALILFTVFVIQPVIKWIVKRTPEGQEVKDGYVIAMQLMPLVMAFLSDIIGMRPEAGPVLLGLVVPNGPPLGAALVQKTEFVVSQIFLPLFFFRVGLTVNVYSVDDWSSFRKLQLMLTMSYVAKIIAVTVIALCCKIRLRNAFLLSMMMSMKGLIELIVYDAWKAVKLIDEQAFTQIVLSMLGMTMIATPLLRFSYNPKIRLGASTKRPRFRSIQSMPSNFETFRILCCFHNQESIRNLITLLEASYPTLASPICAYVVHAVELMGCAAPLLVRHNKLKHTNTPTHQMIQAFENYSDNSEGLVTIHAYDMIAPYKSMHDTIIRLAQDKVVPLIILPFHDHQGTVDLTLIASIRQFNINVQTNSPCTVDRDLSSRLRLTSSSFNVAVIFIGGADDREALAYAARISGNPTVGMTVFRIILRGKLGGGNQEEEIEAKLDQSLVDEFKLGNIGNDCVNWYGIEVDDGAQVMSAIKKLQGDYDLVMVERRHVEMSLRDEEMAVFMEHPELGVVWDMLSSLDICDGMVNVLVMQERRGLGCGAFRSDSARVS</sequence>
<keyword evidence="3" id="KW-0633">Potassium transport</keyword>
<feature type="transmembrane region" description="Helical" evidence="10">
    <location>
        <begin position="169"/>
        <end position="191"/>
    </location>
</feature>
<dbReference type="Proteomes" id="UP000327085">
    <property type="component" value="Chromosome 2"/>
</dbReference>
<dbReference type="Pfam" id="PF23259">
    <property type="entry name" value="CHX17_C"/>
    <property type="match status" value="1"/>
</dbReference>
<keyword evidence="6 10" id="KW-1133">Transmembrane helix</keyword>
<feature type="domain" description="Cation/H+ exchanger transmembrane" evidence="11">
    <location>
        <begin position="59"/>
        <end position="439"/>
    </location>
</feature>
<feature type="transmembrane region" description="Helical" evidence="10">
    <location>
        <begin position="420"/>
        <end position="440"/>
    </location>
</feature>
<dbReference type="GO" id="GO:0012505">
    <property type="term" value="C:endomembrane system"/>
    <property type="evidence" value="ECO:0007669"/>
    <property type="project" value="TreeGrafter"/>
</dbReference>
<dbReference type="GO" id="GO:0016020">
    <property type="term" value="C:membrane"/>
    <property type="evidence" value="ECO:0007669"/>
    <property type="project" value="UniProtKB-SubCell"/>
</dbReference>
<comment type="similarity">
    <text evidence="9">Belongs to the monovalent cation:proton antiporter 2 (CPA2) transporter (TC 2.A.37) family. CHX (TC 2.A.37.4) subfamily.</text>
</comment>
<gene>
    <name evidence="13" type="ORF">ALMOND_2B022008</name>
</gene>
<evidence type="ECO:0000259" key="12">
    <source>
        <dbReference type="Pfam" id="PF23259"/>
    </source>
</evidence>
<dbReference type="InterPro" id="IPR057290">
    <property type="entry name" value="CHX17_C"/>
</dbReference>
<feature type="transmembrane region" description="Helical" evidence="10">
    <location>
        <begin position="331"/>
        <end position="351"/>
    </location>
</feature>
<name>A0A5E4ERT3_PRUDU</name>
<dbReference type="EMBL" id="CABIKO010000030">
    <property type="protein sequence ID" value="VVA18457.1"/>
    <property type="molecule type" value="Genomic_DNA"/>
</dbReference>
<keyword evidence="7" id="KW-0406">Ion transport</keyword>
<evidence type="ECO:0000256" key="3">
    <source>
        <dbReference type="ARBA" id="ARBA00022538"/>
    </source>
</evidence>
<dbReference type="AlphaFoldDB" id="A0A5E4ERT3"/>
<accession>A0A5E4ERT3</accession>
<feature type="transmembrane region" description="Helical" evidence="10">
    <location>
        <begin position="114"/>
        <end position="131"/>
    </location>
</feature>
<protein>
    <submittedName>
        <fullName evidence="13">PREDICTED: cation/H(+) antiporter</fullName>
    </submittedName>
</protein>
<evidence type="ECO:0000256" key="9">
    <source>
        <dbReference type="ARBA" id="ARBA00038341"/>
    </source>
</evidence>
<evidence type="ECO:0000259" key="11">
    <source>
        <dbReference type="Pfam" id="PF00999"/>
    </source>
</evidence>
<evidence type="ECO:0000256" key="4">
    <source>
        <dbReference type="ARBA" id="ARBA00022692"/>
    </source>
</evidence>
<dbReference type="Gramene" id="VVA18457">
    <property type="protein sequence ID" value="VVA18457"/>
    <property type="gene ID" value="Prudul26B022008"/>
</dbReference>
<dbReference type="GO" id="GO:0015297">
    <property type="term" value="F:antiporter activity"/>
    <property type="evidence" value="ECO:0007669"/>
    <property type="project" value="InterPro"/>
</dbReference>
<keyword evidence="2" id="KW-0813">Transport</keyword>
<dbReference type="Pfam" id="PF00999">
    <property type="entry name" value="Na_H_Exchanger"/>
    <property type="match status" value="1"/>
</dbReference>
<evidence type="ECO:0000256" key="6">
    <source>
        <dbReference type="ARBA" id="ARBA00022989"/>
    </source>
</evidence>
<feature type="transmembrane region" description="Helical" evidence="10">
    <location>
        <begin position="363"/>
        <end position="383"/>
    </location>
</feature>
<organism evidence="13 14">
    <name type="scientific">Prunus dulcis</name>
    <name type="common">Almond</name>
    <name type="synonym">Amygdalus dulcis</name>
    <dbReference type="NCBI Taxonomy" id="3755"/>
    <lineage>
        <taxon>Eukaryota</taxon>
        <taxon>Viridiplantae</taxon>
        <taxon>Streptophyta</taxon>
        <taxon>Embryophyta</taxon>
        <taxon>Tracheophyta</taxon>
        <taxon>Spermatophyta</taxon>
        <taxon>Magnoliopsida</taxon>
        <taxon>eudicotyledons</taxon>
        <taxon>Gunneridae</taxon>
        <taxon>Pentapetalae</taxon>
        <taxon>rosids</taxon>
        <taxon>fabids</taxon>
        <taxon>Rosales</taxon>
        <taxon>Rosaceae</taxon>
        <taxon>Amygdaloideae</taxon>
        <taxon>Amygdaleae</taxon>
        <taxon>Prunus</taxon>
    </lineage>
</organism>
<evidence type="ECO:0000256" key="1">
    <source>
        <dbReference type="ARBA" id="ARBA00004141"/>
    </source>
</evidence>
<dbReference type="InterPro" id="IPR038770">
    <property type="entry name" value="Na+/solute_symporter_sf"/>
</dbReference>
<feature type="transmembrane region" description="Helical" evidence="10">
    <location>
        <begin position="77"/>
        <end position="94"/>
    </location>
</feature>
<dbReference type="GO" id="GO:0006813">
    <property type="term" value="P:potassium ion transport"/>
    <property type="evidence" value="ECO:0007669"/>
    <property type="project" value="UniProtKB-KW"/>
</dbReference>
<dbReference type="PANTHER" id="PTHR32468">
    <property type="entry name" value="CATION/H + ANTIPORTER"/>
    <property type="match status" value="1"/>
</dbReference>